<reference evidence="2 3" key="1">
    <citation type="journal article" date="2021" name="Elife">
        <title>Chloroplast acquisition without the gene transfer in kleptoplastic sea slugs, Plakobranchus ocellatus.</title>
        <authorList>
            <person name="Maeda T."/>
            <person name="Takahashi S."/>
            <person name="Yoshida T."/>
            <person name="Shimamura S."/>
            <person name="Takaki Y."/>
            <person name="Nagai Y."/>
            <person name="Toyoda A."/>
            <person name="Suzuki Y."/>
            <person name="Arimoto A."/>
            <person name="Ishii H."/>
            <person name="Satoh N."/>
            <person name="Nishiyama T."/>
            <person name="Hasebe M."/>
            <person name="Maruyama T."/>
            <person name="Minagawa J."/>
            <person name="Obokata J."/>
            <person name="Shigenobu S."/>
        </authorList>
    </citation>
    <scope>NUCLEOTIDE SEQUENCE [LARGE SCALE GENOMIC DNA]</scope>
</reference>
<feature type="region of interest" description="Disordered" evidence="1">
    <location>
        <begin position="55"/>
        <end position="78"/>
    </location>
</feature>
<dbReference type="EMBL" id="BLXT01008455">
    <property type="protein sequence ID" value="GFO48932.1"/>
    <property type="molecule type" value="Genomic_DNA"/>
</dbReference>
<comment type="caution">
    <text evidence="2">The sequence shown here is derived from an EMBL/GenBank/DDBJ whole genome shotgun (WGS) entry which is preliminary data.</text>
</comment>
<dbReference type="Proteomes" id="UP000735302">
    <property type="component" value="Unassembled WGS sequence"/>
</dbReference>
<feature type="compositionally biased region" description="Polar residues" evidence="1">
    <location>
        <begin position="67"/>
        <end position="78"/>
    </location>
</feature>
<sequence length="119" mass="12927">MRGVASTMRSSKTRGRSFSSDTTNIEERLLFCHEKAGLSGSTSELGSTESVLFKAAGEEFEEDNETSDPVSADPSSSINKIFPKKTSVEKSKECTKLIGKLSLPRYSELPSLTQKSGRS</sequence>
<feature type="region of interest" description="Disordered" evidence="1">
    <location>
        <begin position="1"/>
        <end position="21"/>
    </location>
</feature>
<proteinExistence type="predicted"/>
<organism evidence="2 3">
    <name type="scientific">Plakobranchus ocellatus</name>
    <dbReference type="NCBI Taxonomy" id="259542"/>
    <lineage>
        <taxon>Eukaryota</taxon>
        <taxon>Metazoa</taxon>
        <taxon>Spiralia</taxon>
        <taxon>Lophotrochozoa</taxon>
        <taxon>Mollusca</taxon>
        <taxon>Gastropoda</taxon>
        <taxon>Heterobranchia</taxon>
        <taxon>Euthyneura</taxon>
        <taxon>Panpulmonata</taxon>
        <taxon>Sacoglossa</taxon>
        <taxon>Placobranchoidea</taxon>
        <taxon>Plakobranchidae</taxon>
        <taxon>Plakobranchus</taxon>
    </lineage>
</organism>
<protein>
    <submittedName>
        <fullName evidence="2">Uncharacterized protein</fullName>
    </submittedName>
</protein>
<keyword evidence="3" id="KW-1185">Reference proteome</keyword>
<accession>A0AAV4DX94</accession>
<gene>
    <name evidence="2" type="ORF">PoB_007543700</name>
</gene>
<evidence type="ECO:0000256" key="1">
    <source>
        <dbReference type="SAM" id="MobiDB-lite"/>
    </source>
</evidence>
<evidence type="ECO:0000313" key="2">
    <source>
        <dbReference type="EMBL" id="GFO48932.1"/>
    </source>
</evidence>
<evidence type="ECO:0000313" key="3">
    <source>
        <dbReference type="Proteomes" id="UP000735302"/>
    </source>
</evidence>
<name>A0AAV4DX94_9GAST</name>
<dbReference type="AlphaFoldDB" id="A0AAV4DX94"/>